<gene>
    <name evidence="1" type="ORF">A4V09_20450</name>
</gene>
<dbReference type="EMBL" id="CP015405">
    <property type="protein sequence ID" value="ANU77894.1"/>
    <property type="molecule type" value="Genomic_DNA"/>
</dbReference>
<accession>A0A1C7IG69</accession>
<proteinExistence type="predicted"/>
<reference evidence="1" key="1">
    <citation type="submission" date="2017-04" db="EMBL/GenBank/DDBJ databases">
        <title>Complete Genome Sequences of Twelve Strains of a Stable Defined Moderately Diverse Mouse Microbiota 2 (sDMDMm2).</title>
        <authorList>
            <person name="Uchimura Y."/>
            <person name="Wyss M."/>
            <person name="Brugiroux S."/>
            <person name="Limenitakis J.P."/>
            <person name="Stecher B."/>
            <person name="McCoy K.D."/>
            <person name="Macpherson A.J."/>
        </authorList>
    </citation>
    <scope>NUCLEOTIDE SEQUENCE</scope>
    <source>
        <strain evidence="1">YL58</strain>
    </source>
</reference>
<protein>
    <submittedName>
        <fullName evidence="1">Uncharacterized protein</fullName>
    </submittedName>
</protein>
<dbReference type="OrthoDB" id="10017728at2"/>
<dbReference type="STRING" id="1796616.A4V09_20450"/>
<name>A0A1C7IG69_9FIRM</name>
<dbReference type="AlphaFoldDB" id="A0A1C7IG69"/>
<dbReference type="Proteomes" id="UP000092574">
    <property type="component" value="Chromosome"/>
</dbReference>
<organism evidence="1 2">
    <name type="scientific">Blautia pseudococcoides</name>
    <dbReference type="NCBI Taxonomy" id="1796616"/>
    <lineage>
        <taxon>Bacteria</taxon>
        <taxon>Bacillati</taxon>
        <taxon>Bacillota</taxon>
        <taxon>Clostridia</taxon>
        <taxon>Lachnospirales</taxon>
        <taxon>Lachnospiraceae</taxon>
        <taxon>Blautia</taxon>
    </lineage>
</organism>
<sequence>MKVYLIGMAAMQTLHAPGMLTVLNQEKVAFRQKIPAVVLLERAAQTAENDPGLPTGQLDIFLSDEIERLGIDPKTGRDANAAFSLDLLIRTRERLHRYIESDLIRWRPHIASELAAARFHLIKIFREPQQRLWMAWEEDLFYEYTAAACMRASHMTNSDENLFVVLAPEFMLADWPRGGGEPVYFEVARDFLSGSCLYGTLNLRRNGHPRVCLKDLQQGFRPFRRQNQVKILQVPGTIIWMQDELTPAGFRVIYYNTAPVFWENKCWFAWDKQTISDEDGPCSMQAHRHMVTISSPGEDLPLPERCQVSTLTSLVVERPPFMAVTPVFEIFPFGHRFTAGLSICKDAGRPDILGLKDVDIHITIGYGVNFEPEKPGRVRASQLYLFCDKDSIVSILDIHDDRLWGGPAPHRWTAMIPAVLVERRDEADQNADGNMYICSHVGELKEHD</sequence>
<evidence type="ECO:0000313" key="2">
    <source>
        <dbReference type="Proteomes" id="UP000092574"/>
    </source>
</evidence>
<evidence type="ECO:0000313" key="1">
    <source>
        <dbReference type="EMBL" id="ANU77894.1"/>
    </source>
</evidence>
<dbReference type="KEGG" id="byl:A4V09_20450"/>
<dbReference type="RefSeq" id="WP_065543990.1">
    <property type="nucleotide sequence ID" value="NZ_CP015405.2"/>
</dbReference>
<keyword evidence="2" id="KW-1185">Reference proteome</keyword>